<evidence type="ECO:0000256" key="12">
    <source>
        <dbReference type="ARBA" id="ARBA00023136"/>
    </source>
</evidence>
<evidence type="ECO:0000313" key="24">
    <source>
        <dbReference type="Proteomes" id="UP000198287"/>
    </source>
</evidence>
<dbReference type="PRINTS" id="PR00747">
    <property type="entry name" value="GLYHDRLASE47"/>
</dbReference>
<dbReference type="InterPro" id="IPR001382">
    <property type="entry name" value="Glyco_hydro_47"/>
</dbReference>
<evidence type="ECO:0000256" key="4">
    <source>
        <dbReference type="ARBA" id="ARBA00007658"/>
    </source>
</evidence>
<dbReference type="Proteomes" id="UP000198287">
    <property type="component" value="Unassembled WGS sequence"/>
</dbReference>
<dbReference type="PANTHER" id="PTHR11742:SF6">
    <property type="entry name" value="MANNOSYL-OLIGOSACCHARIDE ALPHA-1,2-MANNOSIDASE IA-RELATED"/>
    <property type="match status" value="1"/>
</dbReference>
<keyword evidence="8 19" id="KW-0106">Calcium</keyword>
<evidence type="ECO:0000256" key="9">
    <source>
        <dbReference type="ARBA" id="ARBA00022968"/>
    </source>
</evidence>
<evidence type="ECO:0000256" key="16">
    <source>
        <dbReference type="ARBA" id="ARBA00047669"/>
    </source>
</evidence>
<feature type="active site" description="Proton donor" evidence="18">
    <location>
        <position position="366"/>
    </location>
</feature>
<keyword evidence="13 20" id="KW-1015">Disulfide bond</keyword>
<comment type="similarity">
    <text evidence="4 21">Belongs to the glycosyl hydrolase 47 family.</text>
</comment>
<dbReference type="EC" id="3.2.1.-" evidence="21"/>
<evidence type="ECO:0000256" key="20">
    <source>
        <dbReference type="PIRSR" id="PIRSR601382-3"/>
    </source>
</evidence>
<comment type="catalytic activity">
    <reaction evidence="16">
        <text>N(4)-(alpha-D-Man-(1-&gt;2)-alpha-D-Man-(1-&gt;2)-alpha-D-Man-(1-&gt;3)-[alpha-D-Man-(1-&gt;3)-[alpha-D-Man-(1-&gt;2)-alpha-D-Man-(1-&gt;6)]-alpha-D-Man-(1-&gt;6)]-beta-D-Man-(1-&gt;4)-beta-D-GlcNAc-(1-&gt;4)-beta-D-GlcNAc)-L-asparaginyl-[protein] (N-glucan mannose isomer 8A1,2,3B1,3) + 3 H2O = N(4)-(alpha-D-Man-(1-&gt;3)-[alpha-D-Man-(1-&gt;3)-[alpha-D-Man-(1-&gt;6)]-alpha-D-Man-(1-&gt;6)]-beta-D-Man-(1-&gt;4)-beta-D-GlcNAc-(1-&gt;4)-beta-D-GlcNAc)-L-asparaginyl-[protein] (N-glucan mannose isomer 5A1,2) + 3 beta-D-mannose</text>
        <dbReference type="Rhea" id="RHEA:56028"/>
        <dbReference type="Rhea" id="RHEA-COMP:14358"/>
        <dbReference type="Rhea" id="RHEA-COMP:14367"/>
        <dbReference type="ChEBI" id="CHEBI:15377"/>
        <dbReference type="ChEBI" id="CHEBI:28563"/>
        <dbReference type="ChEBI" id="CHEBI:59087"/>
        <dbReference type="ChEBI" id="CHEBI:60628"/>
        <dbReference type="EC" id="3.2.1.113"/>
    </reaction>
</comment>
<comment type="subcellular location">
    <subcellularLocation>
        <location evidence="2">Golgi apparatus membrane</location>
        <topology evidence="2">Single-pass type II membrane protein</topology>
    </subcellularLocation>
</comment>
<dbReference type="OrthoDB" id="8118055at2759"/>
<keyword evidence="12" id="KW-0472">Membrane</keyword>
<sequence length="972" mass="111540">MGDTQVTENNEQKIVVLGETKEGRDPDPKMRRRRDTIRRMMVDAWGAYRYFAWGDNHVRPCSGQGDSGGVFGPGATIVDALDTLYIMGLEEQYEEGKDWIANQLVFENYPNDVSFFEMTIRYLGGLLALYSLTNDEVFLSTALSLGNKLLPVFQHESNPGLPLPYINLQTGIATYRNENDFILSEIGTLNLEFQYLSDASGNAMFSNLSRFLQENISPWKNGLYNNFVKALNPMIYPIRNGVSMGAYGDSFYEYLLKSYVMLGDAEALNAYHAAIDSFYKNNLIKKSVSGFIFISEMFDDIVYNKMDHLACCAAGMLALGSQHDPTALTYKKRQSPRAIRDLQLAKELARTCHENYVRTETHLGSEIFTFSHYNVTSEDFVITQDFAYKLRPEVVESYFVLWRVTGDPIYREWAWEVALAIEKHCKCKLTGGYSGISDVRNASSEKTDFQESFFLAETLKYLYLIFSSDNLLDLNLWVFNTEAHPLPIRNVNPNNQVGFQNIIFMPIITTGKLTTDLQKFNWDAFLDYNKANGSNIDLVISGLIHILLPYLIQEPLHPTNKSCFPPPPPSNISCPPRFHKRSTVPKIGVMLQFGFDVDSLEIHLNELYDNVDKFFILESTRTHFRTVRKPLLWERVRLQPRFQKFSDKIIPFTLDDAESAHLSEKVKTFALESLQERLRWEKFLQWNNSTRFFEDHDLLEITIISTCDDSMTVWEVSNVEKWLLSCGVSIERYCRVRSNYAGFGDVDEVPSRNTILILKHCDLPVNPVDIGIWFPFGNIATAIRTDFPVPGYPYTLGDPTYWKLSTAVKFSTNGKFPSRMRGASPIALLGGMHLTHYGYLPHQIVKRFTLSESSLDYVSKMAAKIKESVDRDPDLVELEKDFAAMPEVFRHRMSNLTELYEIDEPGIRQIAVLPWFYNCNRERYPSWEGRHDTRGRRRRSHAAAPPYADAFYAPPKDHQKLAPLPPKICRRQ</sequence>
<dbReference type="InterPro" id="IPR050749">
    <property type="entry name" value="Glycosyl_Hydrolase_47"/>
</dbReference>
<evidence type="ECO:0000256" key="6">
    <source>
        <dbReference type="ARBA" id="ARBA00022723"/>
    </source>
</evidence>
<dbReference type="Gene3D" id="1.50.10.10">
    <property type="match status" value="1"/>
</dbReference>
<dbReference type="InterPro" id="IPR012341">
    <property type="entry name" value="6hp_glycosidase-like_sf"/>
</dbReference>
<organism evidence="23 24">
    <name type="scientific">Folsomia candida</name>
    <name type="common">Springtail</name>
    <dbReference type="NCBI Taxonomy" id="158441"/>
    <lineage>
        <taxon>Eukaryota</taxon>
        <taxon>Metazoa</taxon>
        <taxon>Ecdysozoa</taxon>
        <taxon>Arthropoda</taxon>
        <taxon>Hexapoda</taxon>
        <taxon>Collembola</taxon>
        <taxon>Entomobryomorpha</taxon>
        <taxon>Isotomoidea</taxon>
        <taxon>Isotomidae</taxon>
        <taxon>Proisotominae</taxon>
        <taxon>Folsomia</taxon>
    </lineage>
</organism>
<gene>
    <name evidence="23" type="ORF">Fcan01_10290</name>
</gene>
<evidence type="ECO:0000256" key="21">
    <source>
        <dbReference type="RuleBase" id="RU361193"/>
    </source>
</evidence>
<dbReference type="EMBL" id="LNIX01000005">
    <property type="protein sequence ID" value="OXA55096.1"/>
    <property type="molecule type" value="Genomic_DNA"/>
</dbReference>
<dbReference type="InterPro" id="IPR006813">
    <property type="entry name" value="Glyco_trans_17"/>
</dbReference>
<dbReference type="FunFam" id="1.50.10.10:FF:000017">
    <property type="entry name" value="alpha-1,2-Mannosidase"/>
    <property type="match status" value="1"/>
</dbReference>
<evidence type="ECO:0000256" key="2">
    <source>
        <dbReference type="ARBA" id="ARBA00004323"/>
    </source>
</evidence>
<keyword evidence="9" id="KW-0735">Signal-anchor</keyword>
<protein>
    <recommendedName>
        <fullName evidence="21">alpha-1,2-Mannosidase</fullName>
        <ecNumber evidence="21">3.2.1.-</ecNumber>
    </recommendedName>
</protein>
<evidence type="ECO:0000256" key="13">
    <source>
        <dbReference type="ARBA" id="ARBA00023157"/>
    </source>
</evidence>
<evidence type="ECO:0000256" key="22">
    <source>
        <dbReference type="SAM" id="MobiDB-lite"/>
    </source>
</evidence>
<evidence type="ECO:0000256" key="11">
    <source>
        <dbReference type="ARBA" id="ARBA00023034"/>
    </source>
</evidence>
<dbReference type="GO" id="GO:0003830">
    <property type="term" value="F:beta-1,4-mannosylglycoprotein 4-beta-N-acetylglucosaminyltransferase activity"/>
    <property type="evidence" value="ECO:0007669"/>
    <property type="project" value="InterPro"/>
</dbReference>
<evidence type="ECO:0000256" key="10">
    <source>
        <dbReference type="ARBA" id="ARBA00022989"/>
    </source>
</evidence>
<evidence type="ECO:0000256" key="14">
    <source>
        <dbReference type="ARBA" id="ARBA00023180"/>
    </source>
</evidence>
<reference evidence="23 24" key="1">
    <citation type="submission" date="2015-12" db="EMBL/GenBank/DDBJ databases">
        <title>The genome of Folsomia candida.</title>
        <authorList>
            <person name="Faddeeva A."/>
            <person name="Derks M.F."/>
            <person name="Anvar Y."/>
            <person name="Smit S."/>
            <person name="Van Straalen N."/>
            <person name="Roelofs D."/>
        </authorList>
    </citation>
    <scope>NUCLEOTIDE SEQUENCE [LARGE SCALE GENOMIC DNA]</scope>
    <source>
        <strain evidence="23 24">VU population</strain>
        <tissue evidence="23">Whole body</tissue>
    </source>
</reference>
<accession>A0A226EEI2</accession>
<dbReference type="GO" id="GO:0005975">
    <property type="term" value="P:carbohydrate metabolic process"/>
    <property type="evidence" value="ECO:0007669"/>
    <property type="project" value="InterPro"/>
</dbReference>
<feature type="disulfide bond" evidence="20">
    <location>
        <begin position="311"/>
        <end position="352"/>
    </location>
</feature>
<dbReference type="GO" id="GO:0005509">
    <property type="term" value="F:calcium ion binding"/>
    <property type="evidence" value="ECO:0007669"/>
    <property type="project" value="InterPro"/>
</dbReference>
<evidence type="ECO:0000256" key="18">
    <source>
        <dbReference type="PIRSR" id="PIRSR601382-1"/>
    </source>
</evidence>
<evidence type="ECO:0000256" key="15">
    <source>
        <dbReference type="ARBA" id="ARBA00023295"/>
    </source>
</evidence>
<evidence type="ECO:0000256" key="1">
    <source>
        <dbReference type="ARBA" id="ARBA00001913"/>
    </source>
</evidence>
<feature type="compositionally biased region" description="Low complexity" evidence="22">
    <location>
        <begin position="942"/>
        <end position="954"/>
    </location>
</feature>
<feature type="active site" evidence="18">
    <location>
        <position position="393"/>
    </location>
</feature>
<feature type="region of interest" description="Disordered" evidence="22">
    <location>
        <begin position="927"/>
        <end position="972"/>
    </location>
</feature>
<dbReference type="Pfam" id="PF01532">
    <property type="entry name" value="Glyco_hydro_47"/>
    <property type="match status" value="1"/>
</dbReference>
<comment type="catalytic activity">
    <reaction evidence="17">
        <text>N(4)-(alpha-D-Man-(1-&gt;2)-alpha-D-Man-(1-&gt;2)-alpha-D-Man-(1-&gt;3)-[alpha-D-Man-(1-&gt;2)-alpha-D-Man-(1-&gt;3)-[alpha-D-Man-(1-&gt;2)-alpha-D-Man-(1-&gt;6)]-alpha-D-Man-(1-&gt;6)]-beta-D-Man-(1-&gt;4)-beta-D-GlcNAc-(1-&gt;4)-beta-D-GlcNAc)-L-asparaginyl-[protein] (N-glucan mannose isomer 9A1,2,3B1,2,3) + 4 H2O = N(4)-(alpha-D-Man-(1-&gt;3)-[alpha-D-Man-(1-&gt;3)-[alpha-D-Man-(1-&gt;6)]-alpha-D-Man-(1-&gt;6)]-beta-D-Man-(1-&gt;4)-beta-D-GlcNAc-(1-&gt;4)-beta-D-GlcNAc)-L-asparaginyl-[protein] (N-glucan mannose isomer 5A1,2) + 4 beta-D-mannose</text>
        <dbReference type="Rhea" id="RHEA:56008"/>
        <dbReference type="Rhea" id="RHEA-COMP:14356"/>
        <dbReference type="Rhea" id="RHEA-COMP:14367"/>
        <dbReference type="ChEBI" id="CHEBI:15377"/>
        <dbReference type="ChEBI" id="CHEBI:28563"/>
        <dbReference type="ChEBI" id="CHEBI:59087"/>
        <dbReference type="ChEBI" id="CHEBI:139493"/>
        <dbReference type="EC" id="3.2.1.113"/>
    </reaction>
</comment>
<keyword evidence="7 21" id="KW-0378">Hydrolase</keyword>
<keyword evidence="24" id="KW-1185">Reference proteome</keyword>
<evidence type="ECO:0000256" key="7">
    <source>
        <dbReference type="ARBA" id="ARBA00022801"/>
    </source>
</evidence>
<keyword evidence="5" id="KW-0812">Transmembrane</keyword>
<evidence type="ECO:0000256" key="3">
    <source>
        <dbReference type="ARBA" id="ARBA00004922"/>
    </source>
</evidence>
<comment type="caution">
    <text evidence="23">The sequence shown here is derived from an EMBL/GenBank/DDBJ whole genome shotgun (WGS) entry which is preliminary data.</text>
</comment>
<dbReference type="GO" id="GO:0004571">
    <property type="term" value="F:mannosyl-oligosaccharide 1,2-alpha-mannosidase activity"/>
    <property type="evidence" value="ECO:0007669"/>
    <property type="project" value="UniProtKB-EC"/>
</dbReference>
<keyword evidence="15 21" id="KW-0326">Glycosidase</keyword>
<comment type="cofactor">
    <cofactor evidence="1 19">
        <name>Ca(2+)</name>
        <dbReference type="ChEBI" id="CHEBI:29108"/>
    </cofactor>
</comment>
<feature type="active site" description="Proton donor" evidence="18">
    <location>
        <position position="117"/>
    </location>
</feature>
<evidence type="ECO:0000256" key="19">
    <source>
        <dbReference type="PIRSR" id="PIRSR601382-2"/>
    </source>
</evidence>
<dbReference type="PANTHER" id="PTHR11742">
    <property type="entry name" value="MANNOSYL-OLIGOSACCHARIDE ALPHA-1,2-MANNOSIDASE-RELATED"/>
    <property type="match status" value="1"/>
</dbReference>
<name>A0A226EEI2_FOLCA</name>
<dbReference type="SUPFAM" id="SSF48225">
    <property type="entry name" value="Seven-hairpin glycosidases"/>
    <property type="match status" value="1"/>
</dbReference>
<evidence type="ECO:0000256" key="8">
    <source>
        <dbReference type="ARBA" id="ARBA00022837"/>
    </source>
</evidence>
<feature type="active site" evidence="18">
    <location>
        <position position="249"/>
    </location>
</feature>
<dbReference type="AlphaFoldDB" id="A0A226EEI2"/>
<dbReference type="GO" id="GO:0000139">
    <property type="term" value="C:Golgi membrane"/>
    <property type="evidence" value="ECO:0007669"/>
    <property type="project" value="UniProtKB-SubCell"/>
</dbReference>
<dbReference type="STRING" id="158441.A0A226EEI2"/>
<keyword evidence="14" id="KW-0325">Glycoprotein</keyword>
<evidence type="ECO:0000256" key="5">
    <source>
        <dbReference type="ARBA" id="ARBA00022692"/>
    </source>
</evidence>
<keyword evidence="10" id="KW-1133">Transmembrane helix</keyword>
<comment type="pathway">
    <text evidence="3">Protein modification; protein glycosylation.</text>
</comment>
<keyword evidence="11" id="KW-0333">Golgi apparatus</keyword>
<feature type="binding site" evidence="19">
    <location>
        <position position="481"/>
    </location>
    <ligand>
        <name>Ca(2+)</name>
        <dbReference type="ChEBI" id="CHEBI:29108"/>
    </ligand>
</feature>
<dbReference type="GO" id="GO:0005783">
    <property type="term" value="C:endoplasmic reticulum"/>
    <property type="evidence" value="ECO:0007669"/>
    <property type="project" value="TreeGrafter"/>
</dbReference>
<dbReference type="Pfam" id="PF04724">
    <property type="entry name" value="Glyco_transf_17"/>
    <property type="match status" value="1"/>
</dbReference>
<proteinExistence type="inferred from homology"/>
<evidence type="ECO:0000256" key="17">
    <source>
        <dbReference type="ARBA" id="ARBA00048605"/>
    </source>
</evidence>
<dbReference type="GO" id="GO:0006491">
    <property type="term" value="P:N-glycan processing"/>
    <property type="evidence" value="ECO:0007669"/>
    <property type="project" value="UniProtKB-ARBA"/>
</dbReference>
<keyword evidence="6 19" id="KW-0479">Metal-binding</keyword>
<dbReference type="InterPro" id="IPR036026">
    <property type="entry name" value="Seven-hairpin_glycosidases"/>
</dbReference>
<evidence type="ECO:0000313" key="23">
    <source>
        <dbReference type="EMBL" id="OXA55096.1"/>
    </source>
</evidence>